<dbReference type="Pfam" id="PF00172">
    <property type="entry name" value="Zn_clus"/>
    <property type="match status" value="1"/>
</dbReference>
<evidence type="ECO:0000256" key="6">
    <source>
        <dbReference type="ARBA" id="ARBA00023163"/>
    </source>
</evidence>
<evidence type="ECO:0000256" key="5">
    <source>
        <dbReference type="ARBA" id="ARBA00023015"/>
    </source>
</evidence>
<evidence type="ECO:0000256" key="11">
    <source>
        <dbReference type="SAM" id="MobiDB-lite"/>
    </source>
</evidence>
<dbReference type="PANTHER" id="PTHR47660">
    <property type="entry name" value="TRANSCRIPTION FACTOR WITH C2H2 AND ZN(2)-CYS(6) DNA BINDING DOMAIN (EUROFUNG)-RELATED-RELATED"/>
    <property type="match status" value="1"/>
</dbReference>
<evidence type="ECO:0000313" key="15">
    <source>
        <dbReference type="Proteomes" id="UP000078397"/>
    </source>
</evidence>
<sequence length="997" mass="110928">MTGPSLSQILDPPRPASNAPPPPPPPPPHQAPQPNLSAPPPLHPGASGSQQSIGHASLATVPESNSSYSYANDGLSAQQSGPSSTATAAPTRAATSSAPSRQNHGSNNLYACRDCGRSYSRPEHLVRHVQTHTLGRRFTCEICQKSFARKDLLRRHVANHDNDSPQKRRRTNSSPGAGRVSQACRPCAIARVKCDDSKPCRRCVNRKLTCVYSEAGPPSNVHHHLPPNLHATVTHDSNQSTVAAASTESGNSSSPASHSHAQSATSGPSSLPGASTKTTPYSQTTSFKPEESQLPTPETIMDQANNEPIVPPAFEPSTAVMDFSNSPFFDFLRDVLYEQPFDPNKMTVPQGMPILDFCDNANLELTDLDFGMLDHWNVDGMIEGTMPVQDLIPQPEKTAEMNQMRKSLVKVWTESPWRWDPKSNDNGYKEQSFFAVSAQDTSGSQFQHSRDRLERVVVEKLEQSGRDRVMAILLSQCRQTSVANQVAASFPTVDVLDTLTHIFLAAQACQVDSWIHFPTFKLKDQWPEWIAMAAAHGGALTPVPTLRKFGFAVMEAVRITIPARFEENNTAIQRLGLVQSLILVQDLGLWSGNRRRMEIAECHLVIPVTMMRYRGKFQRAKYPIIQVDPSDEGEVLEEKWKMWVEREQWKRLVFHCYLREAQTSMTTLTNPCLSYSELTLPLPEARELWFAKTAQEWKAQYLERNAGHSKRPPSVGDLFHDVHLLTANHLRLDVQFSISIFLHGFWALILEYRQLSSVHKSRSYANSLGGNPNLLLQSRHQELVKDLQSFHLIAANWQDMSAREHLLLNLLMMNLHVSLDDLQLFLGKEGEDQARRIYPTLQQWVTSSEARSAVWCASQVLRYAKFFPPGHLKDFYAVAVHHAAITVWTYGVVTRANRQQLASLQAGAERIYLDSADSIAIQRFIGFGQGVPMMKGPVEGGSTPEASLHDPRACMDIAQNILRVNFTQIQEGLPPIVENLLQLIKQLGNAAWAVGLG</sequence>
<dbReference type="STRING" id="1380566.A0A179FY06"/>
<evidence type="ECO:0000259" key="13">
    <source>
        <dbReference type="PROSITE" id="PS50157"/>
    </source>
</evidence>
<keyword evidence="1" id="KW-0479">Metal-binding</keyword>
<dbReference type="GO" id="GO:0005634">
    <property type="term" value="C:nucleus"/>
    <property type="evidence" value="ECO:0007669"/>
    <property type="project" value="UniProtKB-ARBA"/>
</dbReference>
<feature type="domain" description="C2H2-type" evidence="13">
    <location>
        <begin position="138"/>
        <end position="165"/>
    </location>
</feature>
<evidence type="ECO:0000256" key="7">
    <source>
        <dbReference type="ARBA" id="ARBA00023242"/>
    </source>
</evidence>
<dbReference type="SMART" id="SM00355">
    <property type="entry name" value="ZnF_C2H2"/>
    <property type="match status" value="2"/>
</dbReference>
<dbReference type="Pfam" id="PF04082">
    <property type="entry name" value="Fungal_trans"/>
    <property type="match status" value="1"/>
</dbReference>
<feature type="compositionally biased region" description="Polar residues" evidence="11">
    <location>
        <begin position="267"/>
        <end position="287"/>
    </location>
</feature>
<name>A0A179FY06_METCM</name>
<dbReference type="InterPro" id="IPR036864">
    <property type="entry name" value="Zn2-C6_fun-type_DNA-bd_sf"/>
</dbReference>
<feature type="compositionally biased region" description="Low complexity" evidence="11">
    <location>
        <begin position="249"/>
        <end position="266"/>
    </location>
</feature>
<keyword evidence="4" id="KW-0862">Zinc</keyword>
<keyword evidence="6" id="KW-0804">Transcription</keyword>
<feature type="compositionally biased region" description="Low complexity" evidence="11">
    <location>
        <begin position="76"/>
        <end position="102"/>
    </location>
</feature>
<comment type="caution">
    <text evidence="14">The sequence shown here is derived from an EMBL/GenBank/DDBJ whole genome shotgun (WGS) entry which is preliminary data.</text>
</comment>
<protein>
    <recommendedName>
        <fullName evidence="9">pH-response transcription factor pacC/RIM101</fullName>
    </recommendedName>
</protein>
<comment type="similarity">
    <text evidence="8">Belongs to the pacC/RIM101 family.</text>
</comment>
<keyword evidence="5" id="KW-0805">Transcription regulation</keyword>
<dbReference type="KEGG" id="pchm:VFPPC_02971"/>
<evidence type="ECO:0000256" key="3">
    <source>
        <dbReference type="ARBA" id="ARBA00022771"/>
    </source>
</evidence>
<feature type="compositionally biased region" description="Polar residues" evidence="11">
    <location>
        <begin position="234"/>
        <end position="248"/>
    </location>
</feature>
<keyword evidence="3 10" id="KW-0863">Zinc-finger</keyword>
<dbReference type="Pfam" id="PF00096">
    <property type="entry name" value="zf-C2H2"/>
    <property type="match status" value="2"/>
</dbReference>
<dbReference type="GO" id="GO:0006351">
    <property type="term" value="P:DNA-templated transcription"/>
    <property type="evidence" value="ECO:0007669"/>
    <property type="project" value="InterPro"/>
</dbReference>
<evidence type="ECO:0000256" key="4">
    <source>
        <dbReference type="ARBA" id="ARBA00022833"/>
    </source>
</evidence>
<dbReference type="PROSITE" id="PS00463">
    <property type="entry name" value="ZN2_CY6_FUNGAL_1"/>
    <property type="match status" value="1"/>
</dbReference>
<evidence type="ECO:0000313" key="14">
    <source>
        <dbReference type="EMBL" id="OAQ70512.1"/>
    </source>
</evidence>
<dbReference type="SUPFAM" id="SSF57667">
    <property type="entry name" value="beta-beta-alpha zinc fingers"/>
    <property type="match status" value="1"/>
</dbReference>
<dbReference type="FunFam" id="3.30.160.60:FF:000340">
    <property type="entry name" value="zinc finger protein 473 isoform X1"/>
    <property type="match status" value="1"/>
</dbReference>
<dbReference type="Gene3D" id="4.10.240.10">
    <property type="entry name" value="Zn(2)-C6 fungal-type DNA-binding domain"/>
    <property type="match status" value="1"/>
</dbReference>
<evidence type="ECO:0000256" key="8">
    <source>
        <dbReference type="ARBA" id="ARBA00038089"/>
    </source>
</evidence>
<keyword evidence="2" id="KW-0677">Repeat</keyword>
<organism evidence="14 15">
    <name type="scientific">Pochonia chlamydosporia 170</name>
    <dbReference type="NCBI Taxonomy" id="1380566"/>
    <lineage>
        <taxon>Eukaryota</taxon>
        <taxon>Fungi</taxon>
        <taxon>Dikarya</taxon>
        <taxon>Ascomycota</taxon>
        <taxon>Pezizomycotina</taxon>
        <taxon>Sordariomycetes</taxon>
        <taxon>Hypocreomycetidae</taxon>
        <taxon>Hypocreales</taxon>
        <taxon>Clavicipitaceae</taxon>
        <taxon>Pochonia</taxon>
    </lineage>
</organism>
<dbReference type="AlphaFoldDB" id="A0A179FY06"/>
<dbReference type="PROSITE" id="PS50157">
    <property type="entry name" value="ZINC_FINGER_C2H2_2"/>
    <property type="match status" value="2"/>
</dbReference>
<evidence type="ECO:0000259" key="12">
    <source>
        <dbReference type="PROSITE" id="PS50048"/>
    </source>
</evidence>
<dbReference type="GO" id="GO:0008270">
    <property type="term" value="F:zinc ion binding"/>
    <property type="evidence" value="ECO:0007669"/>
    <property type="project" value="UniProtKB-KW"/>
</dbReference>
<dbReference type="GO" id="GO:0000981">
    <property type="term" value="F:DNA-binding transcription factor activity, RNA polymerase II-specific"/>
    <property type="evidence" value="ECO:0007669"/>
    <property type="project" value="InterPro"/>
</dbReference>
<evidence type="ECO:0000256" key="1">
    <source>
        <dbReference type="ARBA" id="ARBA00022723"/>
    </source>
</evidence>
<dbReference type="InterPro" id="IPR001138">
    <property type="entry name" value="Zn2Cys6_DnaBD"/>
</dbReference>
<dbReference type="Gene3D" id="3.30.160.60">
    <property type="entry name" value="Classic Zinc Finger"/>
    <property type="match status" value="1"/>
</dbReference>
<dbReference type="GeneID" id="28846530"/>
<evidence type="ECO:0000256" key="2">
    <source>
        <dbReference type="ARBA" id="ARBA00022737"/>
    </source>
</evidence>
<dbReference type="RefSeq" id="XP_018147049.1">
    <property type="nucleotide sequence ID" value="XM_018282536.1"/>
</dbReference>
<dbReference type="PANTHER" id="PTHR47660:SF2">
    <property type="entry name" value="TRANSCRIPTION FACTOR WITH C2H2 AND ZN(2)-CYS(6) DNA BINDING DOMAIN (EUROFUNG)"/>
    <property type="match status" value="1"/>
</dbReference>
<keyword evidence="7" id="KW-0539">Nucleus</keyword>
<dbReference type="InterPro" id="IPR036236">
    <property type="entry name" value="Znf_C2H2_sf"/>
</dbReference>
<evidence type="ECO:0000256" key="9">
    <source>
        <dbReference type="ARBA" id="ARBA00039490"/>
    </source>
</evidence>
<dbReference type="CDD" id="cd00067">
    <property type="entry name" value="GAL4"/>
    <property type="match status" value="1"/>
</dbReference>
<reference evidence="14 15" key="1">
    <citation type="journal article" date="2016" name="PLoS Pathog.">
        <title>Biosynthesis of antibiotic leucinostatins in bio-control fungus Purpureocillium lilacinum and their inhibition on phytophthora revealed by genome mining.</title>
        <authorList>
            <person name="Wang G."/>
            <person name="Liu Z."/>
            <person name="Lin R."/>
            <person name="Li E."/>
            <person name="Mao Z."/>
            <person name="Ling J."/>
            <person name="Yang Y."/>
            <person name="Yin W.B."/>
            <person name="Xie B."/>
        </authorList>
    </citation>
    <scope>NUCLEOTIDE SEQUENCE [LARGE SCALE GENOMIC DNA]</scope>
    <source>
        <strain evidence="14">170</strain>
    </source>
</reference>
<feature type="region of interest" description="Disordered" evidence="11">
    <location>
        <begin position="217"/>
        <end position="295"/>
    </location>
</feature>
<dbReference type="InterPro" id="IPR007219">
    <property type="entry name" value="XnlR_reg_dom"/>
</dbReference>
<gene>
    <name evidence="14" type="ORF">VFPPC_02971</name>
</gene>
<dbReference type="PROSITE" id="PS00028">
    <property type="entry name" value="ZINC_FINGER_C2H2_1"/>
    <property type="match status" value="2"/>
</dbReference>
<evidence type="ECO:0000256" key="10">
    <source>
        <dbReference type="PROSITE-ProRule" id="PRU00042"/>
    </source>
</evidence>
<feature type="domain" description="C2H2-type" evidence="13">
    <location>
        <begin position="110"/>
        <end position="137"/>
    </location>
</feature>
<dbReference type="InterPro" id="IPR013087">
    <property type="entry name" value="Znf_C2H2_type"/>
</dbReference>
<dbReference type="GO" id="GO:0003677">
    <property type="term" value="F:DNA binding"/>
    <property type="evidence" value="ECO:0007669"/>
    <property type="project" value="InterPro"/>
</dbReference>
<feature type="region of interest" description="Disordered" evidence="11">
    <location>
        <begin position="1"/>
        <end position="107"/>
    </location>
</feature>
<dbReference type="Proteomes" id="UP000078397">
    <property type="component" value="Unassembled WGS sequence"/>
</dbReference>
<feature type="region of interest" description="Disordered" evidence="11">
    <location>
        <begin position="157"/>
        <end position="180"/>
    </location>
</feature>
<proteinExistence type="inferred from homology"/>
<keyword evidence="15" id="KW-1185">Reference proteome</keyword>
<dbReference type="SUPFAM" id="SSF57701">
    <property type="entry name" value="Zn2/Cys6 DNA-binding domain"/>
    <property type="match status" value="1"/>
</dbReference>
<accession>A0A179FY06</accession>
<dbReference type="OrthoDB" id="40579at2759"/>
<dbReference type="SMART" id="SM00066">
    <property type="entry name" value="GAL4"/>
    <property type="match status" value="1"/>
</dbReference>
<dbReference type="EMBL" id="LSBJ02000002">
    <property type="protein sequence ID" value="OAQ70512.1"/>
    <property type="molecule type" value="Genomic_DNA"/>
</dbReference>
<feature type="domain" description="Zn(2)-C6 fungal-type" evidence="12">
    <location>
        <begin position="183"/>
        <end position="212"/>
    </location>
</feature>
<dbReference type="PROSITE" id="PS50048">
    <property type="entry name" value="ZN2_CY6_FUNGAL_2"/>
    <property type="match status" value="1"/>
</dbReference>
<feature type="compositionally biased region" description="Pro residues" evidence="11">
    <location>
        <begin position="12"/>
        <end position="43"/>
    </location>
</feature>